<dbReference type="Proteomes" id="UP000002785">
    <property type="component" value="Chromosome"/>
</dbReference>
<accession>B5I163</accession>
<gene>
    <name evidence="3" type="ORF">SSEG_09719</name>
</gene>
<name>B5I163_STRX2</name>
<protein>
    <submittedName>
        <fullName evidence="3">Regulatory protein</fullName>
    </submittedName>
</protein>
<dbReference type="eggNOG" id="ENOG502ZEEN">
    <property type="taxonomic scope" value="Bacteria"/>
</dbReference>
<dbReference type="GO" id="GO:0004674">
    <property type="term" value="F:protein serine/threonine kinase activity"/>
    <property type="evidence" value="ECO:0007669"/>
    <property type="project" value="UniProtKB-KW"/>
</dbReference>
<dbReference type="CDD" id="cd16936">
    <property type="entry name" value="HATPase_RsbW-like"/>
    <property type="match status" value="1"/>
</dbReference>
<dbReference type="PANTHER" id="PTHR35526">
    <property type="entry name" value="ANTI-SIGMA-F FACTOR RSBW-RELATED"/>
    <property type="match status" value="1"/>
</dbReference>
<evidence type="ECO:0000313" key="4">
    <source>
        <dbReference type="Proteomes" id="UP000002785"/>
    </source>
</evidence>
<evidence type="ECO:0000313" key="3">
    <source>
        <dbReference type="EMBL" id="EDY58818.1"/>
    </source>
</evidence>
<dbReference type="InterPro" id="IPR003594">
    <property type="entry name" value="HATPase_dom"/>
</dbReference>
<evidence type="ECO:0000259" key="2">
    <source>
        <dbReference type="Pfam" id="PF13581"/>
    </source>
</evidence>
<dbReference type="InterPro" id="IPR036890">
    <property type="entry name" value="HATPase_C_sf"/>
</dbReference>
<evidence type="ECO:0000256" key="1">
    <source>
        <dbReference type="ARBA" id="ARBA00022527"/>
    </source>
</evidence>
<dbReference type="SUPFAM" id="SSF55874">
    <property type="entry name" value="ATPase domain of HSP90 chaperone/DNA topoisomerase II/histidine kinase"/>
    <property type="match status" value="1"/>
</dbReference>
<organism evidence="3 4">
    <name type="scientific">Streptomyces sviceus (strain ATCC 29083 / DSM 924 / JCM 4929 / NBRC 13980 / NCIMB 11184 / NRRL 5439 / UC 5370)</name>
    <dbReference type="NCBI Taxonomy" id="463191"/>
    <lineage>
        <taxon>Bacteria</taxon>
        <taxon>Bacillati</taxon>
        <taxon>Actinomycetota</taxon>
        <taxon>Actinomycetes</taxon>
        <taxon>Kitasatosporales</taxon>
        <taxon>Streptomycetaceae</taxon>
        <taxon>Streptomyces</taxon>
    </lineage>
</organism>
<reference evidence="3" key="1">
    <citation type="submission" date="2009-10" db="EMBL/GenBank/DDBJ databases">
        <title>The genome sequence of Streptomyces sviceus strain ATCC 29083.</title>
        <authorList>
            <consortium name="The Broad Institute Genome Sequencing Platform"/>
            <consortium name="Broad Institute Microbial Sequencing Center"/>
            <person name="Fischbach M."/>
            <person name="Godfrey P."/>
            <person name="Ward D."/>
            <person name="Young S."/>
            <person name="Zeng Q."/>
            <person name="Koehrsen M."/>
            <person name="Alvarado L."/>
            <person name="Berlin A.M."/>
            <person name="Bochicchio J."/>
            <person name="Borenstein D."/>
            <person name="Chapman S.B."/>
            <person name="Chen Z."/>
            <person name="Engels R."/>
            <person name="Freedman E."/>
            <person name="Gellesch M."/>
            <person name="Goldberg J."/>
            <person name="Griggs A."/>
            <person name="Gujja S."/>
            <person name="Heilman E.R."/>
            <person name="Heiman D.I."/>
            <person name="Hepburn T.A."/>
            <person name="Howarth C."/>
            <person name="Jen D."/>
            <person name="Larson L."/>
            <person name="Lewis B."/>
            <person name="Mehta T."/>
            <person name="Park D."/>
            <person name="Pearson M."/>
            <person name="Richards J."/>
            <person name="Roberts A."/>
            <person name="Saif S."/>
            <person name="Shea T.D."/>
            <person name="Shenoy N."/>
            <person name="Sisk P."/>
            <person name="Stolte C."/>
            <person name="Sykes S.N."/>
            <person name="Thomson T."/>
            <person name="Walk T."/>
            <person name="White J."/>
            <person name="Yandava C."/>
            <person name="Straight P."/>
            <person name="Clardy J."/>
            <person name="Hung D."/>
            <person name="Kolter R."/>
            <person name="Mekalanos J."/>
            <person name="Walker S."/>
            <person name="Walsh C.T."/>
            <person name="Wieland-Brown L.C."/>
            <person name="Haas B."/>
            <person name="Nusbaum C."/>
            <person name="Birren B."/>
        </authorList>
    </citation>
    <scope>NUCLEOTIDE SEQUENCE [LARGE SCALE GENOMIC DNA]</scope>
    <source>
        <strain evidence="3">ATCC 29083</strain>
    </source>
</reference>
<dbReference type="Pfam" id="PF13581">
    <property type="entry name" value="HATPase_c_2"/>
    <property type="match status" value="1"/>
</dbReference>
<keyword evidence="4" id="KW-1185">Reference proteome</keyword>
<keyword evidence="1" id="KW-0723">Serine/threonine-protein kinase</keyword>
<dbReference type="RefSeq" id="WP_007386433.1">
    <property type="nucleotide sequence ID" value="NZ_CM000951.1"/>
</dbReference>
<sequence>MPMGSRAEDGDCTERDGQWTRVGFALAGDDGCIARARRHAADFLARLRDEYGRDISSYTVGTIQLVVSELVTNALKYAPGPVVMELRSTGARVEVVVGDSNPALPSALPTDPDRVGRHGLEIVRAVTQGLDIQRLAVGKRITALIALTGTPGPAPLARPC</sequence>
<dbReference type="InterPro" id="IPR050267">
    <property type="entry name" value="Anti-sigma-factor_SerPK"/>
</dbReference>
<feature type="domain" description="Histidine kinase/HSP90-like ATPase" evidence="2">
    <location>
        <begin position="41"/>
        <end position="142"/>
    </location>
</feature>
<dbReference type="PANTHER" id="PTHR35526:SF3">
    <property type="entry name" value="ANTI-SIGMA-F FACTOR RSBW"/>
    <property type="match status" value="1"/>
</dbReference>
<dbReference type="Gene3D" id="3.30.565.10">
    <property type="entry name" value="Histidine kinase-like ATPase, C-terminal domain"/>
    <property type="match status" value="1"/>
</dbReference>
<keyword evidence="1" id="KW-0418">Kinase</keyword>
<dbReference type="AlphaFoldDB" id="B5I163"/>
<keyword evidence="1" id="KW-0808">Transferase</keyword>
<dbReference type="EMBL" id="CM000951">
    <property type="protein sequence ID" value="EDY58818.1"/>
    <property type="molecule type" value="Genomic_DNA"/>
</dbReference>
<dbReference type="HOGENOM" id="CLU_090336_22_2_11"/>
<proteinExistence type="predicted"/>
<dbReference type="OrthoDB" id="4304137at2"/>